<keyword evidence="2" id="KW-0813">Transport</keyword>
<dbReference type="PANTHER" id="PTHR11024">
    <property type="entry name" value="NUCLEAR PORE COMPLEX PROTEIN SEC13 / SEH1 FAMILY MEMBER"/>
    <property type="match status" value="1"/>
</dbReference>
<comment type="subcellular location">
    <subcellularLocation>
        <location evidence="1">Nucleus envelope</location>
    </subcellularLocation>
</comment>
<dbReference type="Gene3D" id="2.130.10.10">
    <property type="entry name" value="YVTN repeat-like/Quinoprotein amine dehydrogenase"/>
    <property type="match status" value="1"/>
</dbReference>
<evidence type="ECO:0000313" key="8">
    <source>
        <dbReference type="Proteomes" id="UP001485043"/>
    </source>
</evidence>
<dbReference type="GO" id="GO:0034198">
    <property type="term" value="P:cellular response to amino acid starvation"/>
    <property type="evidence" value="ECO:0007669"/>
    <property type="project" value="TreeGrafter"/>
</dbReference>
<organism evidence="7 8">
    <name type="scientific">Apatococcus fuscideae</name>
    <dbReference type="NCBI Taxonomy" id="2026836"/>
    <lineage>
        <taxon>Eukaryota</taxon>
        <taxon>Viridiplantae</taxon>
        <taxon>Chlorophyta</taxon>
        <taxon>core chlorophytes</taxon>
        <taxon>Trebouxiophyceae</taxon>
        <taxon>Chlorellales</taxon>
        <taxon>Chlorellaceae</taxon>
        <taxon>Apatococcus</taxon>
    </lineage>
</organism>
<dbReference type="InterPro" id="IPR015943">
    <property type="entry name" value="WD40/YVTN_repeat-like_dom_sf"/>
</dbReference>
<sequence>MIAAACQDGSIRVIAARAAVTAEDWQVVSSFRMGPGLVPTSLCWRPAGTEPRKLGPMLLVGTSSQAEVWSYSAASGAWRQAAVLDGEAGSNMEERPSITSVAWAPLLARPCEWVFAAAGASACIWKLHGTSHTLKATRWASLPHSEEVHRASFDMLGRALGTSGLGWMYLWRPDLVGQWQCVRRVKAGGSADSDEYTEQDANLQDSSSPGIS</sequence>
<name>A0AAW1TKT8_9CHLO</name>
<evidence type="ECO:0000256" key="3">
    <source>
        <dbReference type="ARBA" id="ARBA00022574"/>
    </source>
</evidence>
<dbReference type="AlphaFoldDB" id="A0AAW1TKT8"/>
<feature type="compositionally biased region" description="Polar residues" evidence="6">
    <location>
        <begin position="199"/>
        <end position="212"/>
    </location>
</feature>
<dbReference type="PANTHER" id="PTHR11024:SF3">
    <property type="entry name" value="NUCLEOPORIN SEH1"/>
    <property type="match status" value="1"/>
</dbReference>
<dbReference type="SUPFAM" id="SSF50978">
    <property type="entry name" value="WD40 repeat-like"/>
    <property type="match status" value="1"/>
</dbReference>
<evidence type="ECO:0000256" key="6">
    <source>
        <dbReference type="SAM" id="MobiDB-lite"/>
    </source>
</evidence>
<dbReference type="EMBL" id="JALJOV010000004">
    <property type="protein sequence ID" value="KAK9868968.1"/>
    <property type="molecule type" value="Genomic_DNA"/>
</dbReference>
<feature type="region of interest" description="Disordered" evidence="6">
    <location>
        <begin position="189"/>
        <end position="212"/>
    </location>
</feature>
<evidence type="ECO:0000256" key="2">
    <source>
        <dbReference type="ARBA" id="ARBA00022448"/>
    </source>
</evidence>
<evidence type="ECO:0000313" key="7">
    <source>
        <dbReference type="EMBL" id="KAK9868968.1"/>
    </source>
</evidence>
<keyword evidence="3" id="KW-0853">WD repeat</keyword>
<gene>
    <name evidence="7" type="ORF">WJX84_004672</name>
</gene>
<dbReference type="InterPro" id="IPR037363">
    <property type="entry name" value="Sec13/Seh1_fam"/>
</dbReference>
<dbReference type="GO" id="GO:0005198">
    <property type="term" value="F:structural molecule activity"/>
    <property type="evidence" value="ECO:0007669"/>
    <property type="project" value="InterPro"/>
</dbReference>
<comment type="caution">
    <text evidence="7">The sequence shown here is derived from an EMBL/GenBank/DDBJ whole genome shotgun (WGS) entry which is preliminary data.</text>
</comment>
<keyword evidence="5" id="KW-0539">Nucleus</keyword>
<keyword evidence="4" id="KW-0677">Repeat</keyword>
<dbReference type="GO" id="GO:0031080">
    <property type="term" value="C:nuclear pore outer ring"/>
    <property type="evidence" value="ECO:0007669"/>
    <property type="project" value="TreeGrafter"/>
</dbReference>
<reference evidence="7 8" key="1">
    <citation type="journal article" date="2024" name="Nat. Commun.">
        <title>Phylogenomics reveals the evolutionary origins of lichenization in chlorophyte algae.</title>
        <authorList>
            <person name="Puginier C."/>
            <person name="Libourel C."/>
            <person name="Otte J."/>
            <person name="Skaloud P."/>
            <person name="Haon M."/>
            <person name="Grisel S."/>
            <person name="Petersen M."/>
            <person name="Berrin J.G."/>
            <person name="Delaux P.M."/>
            <person name="Dal Grande F."/>
            <person name="Keller J."/>
        </authorList>
    </citation>
    <scope>NUCLEOTIDE SEQUENCE [LARGE SCALE GENOMIC DNA]</scope>
    <source>
        <strain evidence="7 8">SAG 2523</strain>
    </source>
</reference>
<dbReference type="Proteomes" id="UP001485043">
    <property type="component" value="Unassembled WGS sequence"/>
</dbReference>
<dbReference type="GO" id="GO:1904263">
    <property type="term" value="P:positive regulation of TORC1 signaling"/>
    <property type="evidence" value="ECO:0007669"/>
    <property type="project" value="TreeGrafter"/>
</dbReference>
<evidence type="ECO:0000256" key="4">
    <source>
        <dbReference type="ARBA" id="ARBA00022737"/>
    </source>
</evidence>
<evidence type="ECO:0000256" key="5">
    <source>
        <dbReference type="ARBA" id="ARBA00023242"/>
    </source>
</evidence>
<accession>A0AAW1TKT8</accession>
<evidence type="ECO:0000256" key="1">
    <source>
        <dbReference type="ARBA" id="ARBA00004259"/>
    </source>
</evidence>
<proteinExistence type="predicted"/>
<protein>
    <submittedName>
        <fullName evidence="7">Uncharacterized protein</fullName>
    </submittedName>
</protein>
<dbReference type="InterPro" id="IPR036322">
    <property type="entry name" value="WD40_repeat_dom_sf"/>
</dbReference>
<keyword evidence="8" id="KW-1185">Reference proteome</keyword>
<dbReference type="GO" id="GO:0035859">
    <property type="term" value="C:Seh1-associated complex"/>
    <property type="evidence" value="ECO:0007669"/>
    <property type="project" value="TreeGrafter"/>
</dbReference>